<dbReference type="Proteomes" id="UP000284842">
    <property type="component" value="Unassembled WGS sequence"/>
</dbReference>
<comment type="caution">
    <text evidence="2">The sequence shown here is derived from an EMBL/GenBank/DDBJ whole genome shotgun (WGS) entry which is preliminary data.</text>
</comment>
<dbReference type="OrthoDB" id="3262423at2759"/>
<feature type="region of interest" description="Disordered" evidence="1">
    <location>
        <begin position="1"/>
        <end position="24"/>
    </location>
</feature>
<evidence type="ECO:0000313" key="2">
    <source>
        <dbReference type="EMBL" id="PPQ66186.1"/>
    </source>
</evidence>
<reference evidence="2 3" key="1">
    <citation type="journal article" date="2018" name="Evol. Lett.">
        <title>Horizontal gene cluster transfer increased hallucinogenic mushroom diversity.</title>
        <authorList>
            <person name="Reynolds H.T."/>
            <person name="Vijayakumar V."/>
            <person name="Gluck-Thaler E."/>
            <person name="Korotkin H.B."/>
            <person name="Matheny P.B."/>
            <person name="Slot J.C."/>
        </authorList>
    </citation>
    <scope>NUCLEOTIDE SEQUENCE [LARGE SCALE GENOMIC DNA]</scope>
    <source>
        <strain evidence="2 3">2629</strain>
    </source>
</reference>
<name>A0A409VIY2_9AGAR</name>
<evidence type="ECO:0008006" key="4">
    <source>
        <dbReference type="Google" id="ProtNLM"/>
    </source>
</evidence>
<dbReference type="InterPro" id="IPR014752">
    <property type="entry name" value="Arrestin-like_C"/>
</dbReference>
<accession>A0A409VIY2</accession>
<organism evidence="2 3">
    <name type="scientific">Panaeolus cyanescens</name>
    <dbReference type="NCBI Taxonomy" id="181874"/>
    <lineage>
        <taxon>Eukaryota</taxon>
        <taxon>Fungi</taxon>
        <taxon>Dikarya</taxon>
        <taxon>Basidiomycota</taxon>
        <taxon>Agaricomycotina</taxon>
        <taxon>Agaricomycetes</taxon>
        <taxon>Agaricomycetidae</taxon>
        <taxon>Agaricales</taxon>
        <taxon>Agaricineae</taxon>
        <taxon>Galeropsidaceae</taxon>
        <taxon>Panaeolus</taxon>
    </lineage>
</organism>
<evidence type="ECO:0000313" key="3">
    <source>
        <dbReference type="Proteomes" id="UP000284842"/>
    </source>
</evidence>
<sequence length="511" mass="57046">MSMSNGLPEYRSLQHTSSRRHAAGNDLPPAYITIFADPQEELPPDAQPTRHQYTSSWSGLLSKSKKPWLVLDLITRSTTTPQWLTTPRYFGGDNISGTVGLKLDSVQSIASIVILLKGRIITSFEQSGSFIFLQYTHPIWKKSDGDPRVPSMAGTSSFNGKLVGEYEFSFSFPFPTEANLAECPGYKTSNPRRGSSASRGEVNSVFPCPQTFLERNLPINIEYELVLQVHHGLLRPDTKIKTPVVFIPKITPEPYSLMRAEAYAQSALLPSPLSDPEGWHASNTLNITGTTASGAKIDLYLATPLSYTRGTVIPCYVTIVCEDPDVLKDLSNAKVQQVKLTRTVRFFSNPPREIDRHLKDNKPSVRKEVDEIDIASWWRPSKDVAQENTCSILEGEIHLAKTLVPSSEFLPFSVEYSVEMQPPKSKKFKYHELATPTQEKKTNELDEDCTTPDNDPATILISQPIVIATFNASGPRPTPFTERRDSVALRRRRGGFDSENLASNYTGVTYW</sequence>
<dbReference type="InterPro" id="IPR014756">
    <property type="entry name" value="Ig_E-set"/>
</dbReference>
<dbReference type="EMBL" id="NHTK01006049">
    <property type="protein sequence ID" value="PPQ66186.1"/>
    <property type="molecule type" value="Genomic_DNA"/>
</dbReference>
<dbReference type="SUPFAM" id="SSF81296">
    <property type="entry name" value="E set domains"/>
    <property type="match status" value="1"/>
</dbReference>
<protein>
    <recommendedName>
        <fullName evidence="4">Arrestin-like N-terminal domain-containing protein</fullName>
    </recommendedName>
</protein>
<dbReference type="InParanoid" id="A0A409VIY2"/>
<gene>
    <name evidence="2" type="ORF">CVT24_000163</name>
</gene>
<keyword evidence="3" id="KW-1185">Reference proteome</keyword>
<evidence type="ECO:0000256" key="1">
    <source>
        <dbReference type="SAM" id="MobiDB-lite"/>
    </source>
</evidence>
<proteinExistence type="predicted"/>
<dbReference type="Gene3D" id="2.60.40.640">
    <property type="match status" value="1"/>
</dbReference>
<dbReference type="AlphaFoldDB" id="A0A409VIY2"/>